<feature type="region of interest" description="Disordered" evidence="1">
    <location>
        <begin position="182"/>
        <end position="201"/>
    </location>
</feature>
<feature type="compositionally biased region" description="Polar residues" evidence="1">
    <location>
        <begin position="63"/>
        <end position="83"/>
    </location>
</feature>
<sequence length="333" mass="34753">MQRFGRVLAIAAIGVAAMLTVVDVADARRAGGGFGSRGSRTFSAPPATRTAPAPAAPIDRTMTPRQNAQPSTATSPATQNRTGNARPGFFSGFGGSMIGGLMMGGLIGMLLGHGIGGGIGFLGLLLQVGLVVLLISLAMRFFGRNQRPAYSAPSATARTSATAGNPPSFRIPRIGEAVGSAAAPRSPAAAPANGGGEEISVGQDDLDRFETMLKGVQAAYGAEDYAALRRLTTPEAMSYLAEELSDNATKGLKNEVRDVHLVQGDLAEAWREDGRDYATVAMRYESVDVMRDRATGDVVSGDADRPTEAVEIWTFVRRPGADWQVSAIQGVEA</sequence>
<feature type="region of interest" description="Disordered" evidence="1">
    <location>
        <begin position="35"/>
        <end position="86"/>
    </location>
</feature>
<dbReference type="InterPro" id="IPR032710">
    <property type="entry name" value="NTF2-like_dom_sf"/>
</dbReference>
<dbReference type="SUPFAM" id="SSF54427">
    <property type="entry name" value="NTF2-like"/>
    <property type="match status" value="1"/>
</dbReference>
<feature type="region of interest" description="Disordered" evidence="1">
    <location>
        <begin position="150"/>
        <end position="169"/>
    </location>
</feature>
<dbReference type="Proteomes" id="UP000507954">
    <property type="component" value="Unassembled WGS sequence"/>
</dbReference>
<dbReference type="PANTHER" id="PTHR41542:SF1">
    <property type="entry name" value="BLL5807 PROTEIN"/>
    <property type="match status" value="1"/>
</dbReference>
<feature type="transmembrane region" description="Helical" evidence="2">
    <location>
        <begin position="89"/>
        <end position="112"/>
    </location>
</feature>
<dbReference type="EMBL" id="CABFNB010000088">
    <property type="protein sequence ID" value="VTZ61010.1"/>
    <property type="molecule type" value="Genomic_DNA"/>
</dbReference>
<name>A0A508WU01_9HYPH</name>
<organism evidence="4">
    <name type="scientific">Sinorhizobium medicae</name>
    <dbReference type="NCBI Taxonomy" id="110321"/>
    <lineage>
        <taxon>Bacteria</taxon>
        <taxon>Pseudomonadati</taxon>
        <taxon>Pseudomonadota</taxon>
        <taxon>Alphaproteobacteria</taxon>
        <taxon>Hyphomicrobiales</taxon>
        <taxon>Rhizobiaceae</taxon>
        <taxon>Sinorhizobium/Ensifer group</taxon>
        <taxon>Sinorhizobium</taxon>
    </lineage>
</organism>
<dbReference type="RefSeq" id="WP_018208154.1">
    <property type="nucleotide sequence ID" value="NZ_CABFNB010000088.1"/>
</dbReference>
<proteinExistence type="predicted"/>
<dbReference type="Gene3D" id="3.10.450.240">
    <property type="match status" value="1"/>
</dbReference>
<feature type="domain" description="Tim44-like" evidence="3">
    <location>
        <begin position="186"/>
        <end position="330"/>
    </location>
</feature>
<feature type="compositionally biased region" description="Low complexity" evidence="1">
    <location>
        <begin position="150"/>
        <end position="163"/>
    </location>
</feature>
<keyword evidence="2" id="KW-0472">Membrane</keyword>
<keyword evidence="2" id="KW-0812">Transmembrane</keyword>
<dbReference type="InterPro" id="IPR007379">
    <property type="entry name" value="Tim44-like_dom"/>
</dbReference>
<dbReference type="PANTHER" id="PTHR41542">
    <property type="entry name" value="BLL5807 PROTEIN"/>
    <property type="match status" value="1"/>
</dbReference>
<accession>A0A508WU01</accession>
<reference evidence="4" key="1">
    <citation type="submission" date="2019-06" db="EMBL/GenBank/DDBJ databases">
        <authorList>
            <person name="Le Quere A."/>
            <person name="Colella S."/>
        </authorList>
    </citation>
    <scope>NUCLEOTIDE SEQUENCE</scope>
    <source>
        <strain evidence="4">EmedicaeMD41</strain>
    </source>
</reference>
<dbReference type="SMART" id="SM00978">
    <property type="entry name" value="Tim44"/>
    <property type="match status" value="1"/>
</dbReference>
<dbReference type="AlphaFoldDB" id="A0A508WU01"/>
<evidence type="ECO:0000256" key="1">
    <source>
        <dbReference type="SAM" id="MobiDB-lite"/>
    </source>
</evidence>
<gene>
    <name evidence="4" type="ORF">EMEDMD4_230011</name>
</gene>
<keyword evidence="2" id="KW-1133">Transmembrane helix</keyword>
<evidence type="ECO:0000256" key="2">
    <source>
        <dbReference type="SAM" id="Phobius"/>
    </source>
</evidence>
<evidence type="ECO:0000259" key="3">
    <source>
        <dbReference type="SMART" id="SM00978"/>
    </source>
</evidence>
<feature type="transmembrane region" description="Helical" evidence="2">
    <location>
        <begin position="119"/>
        <end position="142"/>
    </location>
</feature>
<dbReference type="Pfam" id="PF04280">
    <property type="entry name" value="Tim44"/>
    <property type="match status" value="1"/>
</dbReference>
<evidence type="ECO:0000313" key="4">
    <source>
        <dbReference type="EMBL" id="VTZ61010.1"/>
    </source>
</evidence>
<protein>
    <submittedName>
        <fullName evidence="4">Import inner membrane translocase subunit Tim44</fullName>
    </submittedName>
</protein>
<feature type="compositionally biased region" description="Low complexity" evidence="1">
    <location>
        <begin position="182"/>
        <end position="192"/>
    </location>
</feature>
<feature type="compositionally biased region" description="Low complexity" evidence="1">
    <location>
        <begin position="37"/>
        <end position="57"/>
    </location>
</feature>